<feature type="transmembrane region" description="Helical" evidence="1">
    <location>
        <begin position="32"/>
        <end position="53"/>
    </location>
</feature>
<proteinExistence type="predicted"/>
<reference evidence="2 3" key="1">
    <citation type="submission" date="2021-05" db="EMBL/GenBank/DDBJ databases">
        <title>Genome Assembly of Synthetic Allotetraploid Brassica napus Reveals Homoeologous Exchanges between Subgenomes.</title>
        <authorList>
            <person name="Davis J.T."/>
        </authorList>
    </citation>
    <scope>NUCLEOTIDE SEQUENCE [LARGE SCALE GENOMIC DNA]</scope>
    <source>
        <strain evidence="3">cv. Da-Ae</strain>
        <tissue evidence="2">Seedling</tissue>
    </source>
</reference>
<sequence>MFFIFSFIKCFWISLALWDLRHHVIYKFTTYISPIFDGISVTALVIYATRVVLGYKQTSYRYQLLVIKTLYEKTLASGFGSVHILLDASEQQQKRPPSLQRGNIDTCNYPSSVKKSAQAFPQKLKNRLYKYRICLTKDLEIDARDSCLCFQFKELWNGLLG</sequence>
<protein>
    <submittedName>
        <fullName evidence="2">Uncharacterized protein</fullName>
    </submittedName>
</protein>
<keyword evidence="3" id="KW-1185">Reference proteome</keyword>
<dbReference type="PANTHER" id="PTHR33645">
    <property type="entry name" value="AMINOPEPTIDASE (DUF3754)"/>
    <property type="match status" value="1"/>
</dbReference>
<evidence type="ECO:0000313" key="3">
    <source>
        <dbReference type="Proteomes" id="UP000824890"/>
    </source>
</evidence>
<dbReference type="Proteomes" id="UP000824890">
    <property type="component" value="Unassembled WGS sequence"/>
</dbReference>
<comment type="caution">
    <text evidence="2">The sequence shown here is derived from an EMBL/GenBank/DDBJ whole genome shotgun (WGS) entry which is preliminary data.</text>
</comment>
<organism evidence="2 3">
    <name type="scientific">Brassica napus</name>
    <name type="common">Rape</name>
    <dbReference type="NCBI Taxonomy" id="3708"/>
    <lineage>
        <taxon>Eukaryota</taxon>
        <taxon>Viridiplantae</taxon>
        <taxon>Streptophyta</taxon>
        <taxon>Embryophyta</taxon>
        <taxon>Tracheophyta</taxon>
        <taxon>Spermatophyta</taxon>
        <taxon>Magnoliopsida</taxon>
        <taxon>eudicotyledons</taxon>
        <taxon>Gunneridae</taxon>
        <taxon>Pentapetalae</taxon>
        <taxon>rosids</taxon>
        <taxon>malvids</taxon>
        <taxon>Brassicales</taxon>
        <taxon>Brassicaceae</taxon>
        <taxon>Brassiceae</taxon>
        <taxon>Brassica</taxon>
    </lineage>
</organism>
<keyword evidence="1" id="KW-0472">Membrane</keyword>
<dbReference type="InterPro" id="IPR022227">
    <property type="entry name" value="DUF3754"/>
</dbReference>
<name>A0ABQ8DKK1_BRANA</name>
<evidence type="ECO:0000313" key="2">
    <source>
        <dbReference type="EMBL" id="KAH0929870.1"/>
    </source>
</evidence>
<keyword evidence="1" id="KW-0812">Transmembrane</keyword>
<evidence type="ECO:0000256" key="1">
    <source>
        <dbReference type="SAM" id="Phobius"/>
    </source>
</evidence>
<dbReference type="Pfam" id="PF12576">
    <property type="entry name" value="DUF3754"/>
    <property type="match status" value="1"/>
</dbReference>
<gene>
    <name evidence="2" type="ORF">HID58_015597</name>
</gene>
<keyword evidence="1" id="KW-1133">Transmembrane helix</keyword>
<dbReference type="PANTHER" id="PTHR33645:SF2">
    <property type="entry name" value="FAMILY PROTEIN, PUTATIVE (DUF3754)-RELATED"/>
    <property type="match status" value="1"/>
</dbReference>
<dbReference type="EMBL" id="JAGKQM010000004">
    <property type="protein sequence ID" value="KAH0929870.1"/>
    <property type="molecule type" value="Genomic_DNA"/>
</dbReference>
<accession>A0ABQ8DKK1</accession>